<comment type="caution">
    <text evidence="2">The sequence shown here is derived from an EMBL/GenBank/DDBJ whole genome shotgun (WGS) entry which is preliminary data.</text>
</comment>
<evidence type="ECO:0000313" key="3">
    <source>
        <dbReference type="Proteomes" id="UP001521785"/>
    </source>
</evidence>
<dbReference type="Proteomes" id="UP001521785">
    <property type="component" value="Unassembled WGS sequence"/>
</dbReference>
<feature type="region of interest" description="Disordered" evidence="1">
    <location>
        <begin position="398"/>
        <end position="417"/>
    </location>
</feature>
<feature type="compositionally biased region" description="Basic residues" evidence="1">
    <location>
        <begin position="10"/>
        <end position="21"/>
    </location>
</feature>
<keyword evidence="3" id="KW-1185">Reference proteome</keyword>
<feature type="compositionally biased region" description="Pro residues" evidence="1">
    <location>
        <begin position="309"/>
        <end position="325"/>
    </location>
</feature>
<protein>
    <submittedName>
        <fullName evidence="2">Uncharacterized protein</fullName>
    </submittedName>
</protein>
<feature type="compositionally biased region" description="Basic residues" evidence="1">
    <location>
        <begin position="166"/>
        <end position="176"/>
    </location>
</feature>
<name>A0ABR3QGY9_9PLEO</name>
<feature type="compositionally biased region" description="Low complexity" evidence="1">
    <location>
        <begin position="408"/>
        <end position="417"/>
    </location>
</feature>
<organism evidence="2 3">
    <name type="scientific">Paraconiothyrium brasiliense</name>
    <dbReference type="NCBI Taxonomy" id="300254"/>
    <lineage>
        <taxon>Eukaryota</taxon>
        <taxon>Fungi</taxon>
        <taxon>Dikarya</taxon>
        <taxon>Ascomycota</taxon>
        <taxon>Pezizomycotina</taxon>
        <taxon>Dothideomycetes</taxon>
        <taxon>Pleosporomycetidae</taxon>
        <taxon>Pleosporales</taxon>
        <taxon>Massarineae</taxon>
        <taxon>Didymosphaeriaceae</taxon>
        <taxon>Paraconiothyrium</taxon>
    </lineage>
</organism>
<evidence type="ECO:0000313" key="2">
    <source>
        <dbReference type="EMBL" id="KAL1591437.1"/>
    </source>
</evidence>
<feature type="compositionally biased region" description="Basic residues" evidence="1">
    <location>
        <begin position="75"/>
        <end position="88"/>
    </location>
</feature>
<feature type="compositionally biased region" description="Basic and acidic residues" evidence="1">
    <location>
        <begin position="44"/>
        <end position="74"/>
    </location>
</feature>
<dbReference type="EMBL" id="JAKJXO020000026">
    <property type="protein sequence ID" value="KAL1591437.1"/>
    <property type="molecule type" value="Genomic_DNA"/>
</dbReference>
<feature type="region of interest" description="Disordered" evidence="1">
    <location>
        <begin position="1"/>
        <end position="233"/>
    </location>
</feature>
<feature type="region of interest" description="Disordered" evidence="1">
    <location>
        <begin position="251"/>
        <end position="326"/>
    </location>
</feature>
<gene>
    <name evidence="2" type="ORF">SLS60_011936</name>
</gene>
<accession>A0ABR3QGY9</accession>
<sequence>MPPFGLYPVPRHHIYGGRTKPKTYNTNDFQDQDQDAPAASARDPPVDMDGKVGEKNAELERLLNRAEALSDKDGRSRKKKDKKKHRHSGTGTHDAADATDVTSAPPRKTQQAHKSGADQGGRSDKKRKRDSERLVNEEYLAGLQVLRFGSSPPKPSRHDAQAKEHLSKKKTKRKRQSIQQTATEHTLSAPVKGSDQGRAQKAKRKTHTAVPVSSQAVAEHSPAPLPLSVPHDWIDGSDELKVKVYKERQANMDLASSPTTPSPIPIRTPKQTPIPPPQLSYEPTTKLLGTKIRKNSEEGLQRSKVLVPETPPSKAPKRTPVPLPPNLMLRNDIVATAHKPAKTYRQTVLVSSPSPTPNGDFPVSAPAPLKSSEVVPELPSVPNALTDANLRSFKKPLIEGTKPRPRTKTGTSTATSLRTSSASMSILEAFARVGKPYVHPAAEKDTFIITSDRLKTLHEDREEVPLDVFTARYREVTNFINFDEEDQYLEEHLDWDAKHNGDPAPCLHKMTGCSAKKEELLRLSKEEDMEVLGQLDTSGENTAKLEEASNHAQRAEDLLMLATRARIPVPIGCVEGRWTLYCPKYAETHFDRYGYGQRSLTISSIAGFKHKNSFTARMQLPPRTMAFSILAFQTPPHASFRVTTIRTASEGYTMDIVFLGNGFLHLRADLGRLLAGTIRKPQEHNHAMEFIGVHDRATRWWSENKDEVEEEGRKLSAKYDGQATRK</sequence>
<feature type="compositionally biased region" description="Polar residues" evidence="1">
    <location>
        <begin position="177"/>
        <end position="186"/>
    </location>
</feature>
<reference evidence="2 3" key="1">
    <citation type="submission" date="2024-02" db="EMBL/GenBank/DDBJ databases">
        <title>De novo assembly and annotation of 12 fungi associated with fruit tree decline syndrome in Ontario, Canada.</title>
        <authorList>
            <person name="Sulman M."/>
            <person name="Ellouze W."/>
            <person name="Ilyukhin E."/>
        </authorList>
    </citation>
    <scope>NUCLEOTIDE SEQUENCE [LARGE SCALE GENOMIC DNA]</scope>
    <source>
        <strain evidence="2 3">M42-189</strain>
    </source>
</reference>
<feature type="compositionally biased region" description="Basic and acidic residues" evidence="1">
    <location>
        <begin position="156"/>
        <end position="165"/>
    </location>
</feature>
<feature type="region of interest" description="Disordered" evidence="1">
    <location>
        <begin position="704"/>
        <end position="726"/>
    </location>
</feature>
<feature type="compositionally biased region" description="Pro residues" evidence="1">
    <location>
        <begin position="260"/>
        <end position="278"/>
    </location>
</feature>
<proteinExistence type="predicted"/>
<evidence type="ECO:0000256" key="1">
    <source>
        <dbReference type="SAM" id="MobiDB-lite"/>
    </source>
</evidence>